<protein>
    <recommendedName>
        <fullName evidence="1">DUF7768 domain-containing protein</fullName>
    </recommendedName>
</protein>
<evidence type="ECO:0000313" key="3">
    <source>
        <dbReference type="Proteomes" id="UP000014539"/>
    </source>
</evidence>
<keyword evidence="3" id="KW-1185">Reference proteome</keyword>
<sequence length="121" mass="14393">MKMTNLVFVSSPYASIKCKERDRNYYAKQLALEACHQVMLNGYEPISPVLAFMDIYSEFERYKVMQNCKELLSVCRYYYFYNCKYSKDSKGMAYERELAHKLGISELKFSLFDWQVYGKDS</sequence>
<dbReference type="InterPro" id="IPR056670">
    <property type="entry name" value="DUF7768"/>
</dbReference>
<dbReference type="AlphaFoldDB" id="S3YFR2"/>
<dbReference type="PATRIC" id="fig|883165.3.peg.1656"/>
<name>S3YFR2_9BACT</name>
<feature type="domain" description="DUF7768" evidence="1">
    <location>
        <begin position="6"/>
        <end position="105"/>
    </location>
</feature>
<evidence type="ECO:0000313" key="2">
    <source>
        <dbReference type="EMBL" id="EPH07330.1"/>
    </source>
</evidence>
<gene>
    <name evidence="2" type="ORF">HMPREF9309_01639</name>
</gene>
<dbReference type="EMBL" id="AGYD01000017">
    <property type="protein sequence ID" value="EPH07330.1"/>
    <property type="molecule type" value="Genomic_DNA"/>
</dbReference>
<proteinExistence type="predicted"/>
<accession>S3YFR2</accession>
<evidence type="ECO:0000259" key="1">
    <source>
        <dbReference type="Pfam" id="PF24963"/>
    </source>
</evidence>
<dbReference type="Proteomes" id="UP000014539">
    <property type="component" value="Unassembled WGS sequence"/>
</dbReference>
<dbReference type="Gene3D" id="3.40.50.10400">
    <property type="entry name" value="Hypothetical protein PA1492"/>
    <property type="match status" value="1"/>
</dbReference>
<dbReference type="HOGENOM" id="CLU_170909_0_0_7"/>
<dbReference type="RefSeq" id="WP_016647486.1">
    <property type="nucleotide sequence ID" value="NZ_KE340330.1"/>
</dbReference>
<reference evidence="2 3" key="1">
    <citation type="submission" date="2013-06" db="EMBL/GenBank/DDBJ databases">
        <title>The Genome Sequence of Campylobacter ureolyticus ACS-301-V-SCH3B.</title>
        <authorList>
            <consortium name="The Broad Institute Genomics Platform"/>
            <person name="Earl A."/>
            <person name="Ward D."/>
            <person name="Feldgarden M."/>
            <person name="Gevers D."/>
            <person name="Saerens B."/>
            <person name="Vaneechoutte M."/>
            <person name="Walker B."/>
            <person name="Young S."/>
            <person name="Zeng Q."/>
            <person name="Gargeya S."/>
            <person name="Fitzgerald M."/>
            <person name="Haas B."/>
            <person name="Abouelleil A."/>
            <person name="Allen A.W."/>
            <person name="Alvarado L."/>
            <person name="Arachchi H.M."/>
            <person name="Berlin A.M."/>
            <person name="Chapman S.B."/>
            <person name="Gainer-Dewar J."/>
            <person name="Goldberg J."/>
            <person name="Griggs A."/>
            <person name="Gujja S."/>
            <person name="Hansen M."/>
            <person name="Howarth C."/>
            <person name="Imamovic A."/>
            <person name="Ireland A."/>
            <person name="Larimer J."/>
            <person name="McCowan C."/>
            <person name="Murphy C."/>
            <person name="Pearson M."/>
            <person name="Poon T.W."/>
            <person name="Priest M."/>
            <person name="Roberts A."/>
            <person name="Saif S."/>
            <person name="Shea T."/>
            <person name="Sisk P."/>
            <person name="Sykes S."/>
            <person name="Wortman J."/>
            <person name="Nusbaum C."/>
            <person name="Birren B."/>
        </authorList>
    </citation>
    <scope>NUCLEOTIDE SEQUENCE [LARGE SCALE GENOMIC DNA]</scope>
    <source>
        <strain evidence="2 3">ACS-301-V-Sch3b</strain>
    </source>
</reference>
<organism evidence="2 3">
    <name type="scientific">Campylobacter ureolyticus ACS-301-V-Sch3b</name>
    <dbReference type="NCBI Taxonomy" id="883165"/>
    <lineage>
        <taxon>Bacteria</taxon>
        <taxon>Pseudomonadati</taxon>
        <taxon>Campylobacterota</taxon>
        <taxon>Epsilonproteobacteria</taxon>
        <taxon>Campylobacterales</taxon>
        <taxon>Campylobacteraceae</taxon>
        <taxon>Campylobacter</taxon>
    </lineage>
</organism>
<comment type="caution">
    <text evidence="2">The sequence shown here is derived from an EMBL/GenBank/DDBJ whole genome shotgun (WGS) entry which is preliminary data.</text>
</comment>
<dbReference type="Pfam" id="PF24963">
    <property type="entry name" value="DUF7768"/>
    <property type="match status" value="1"/>
</dbReference>